<dbReference type="GO" id="GO:0006357">
    <property type="term" value="P:regulation of transcription by RNA polymerase II"/>
    <property type="evidence" value="ECO:0007669"/>
    <property type="project" value="InterPro"/>
</dbReference>
<evidence type="ECO:0000313" key="1">
    <source>
        <dbReference type="EMBL" id="KAG6430257.1"/>
    </source>
</evidence>
<dbReference type="InterPro" id="IPR044977">
    <property type="entry name" value="RLT1-3"/>
</dbReference>
<comment type="caution">
    <text evidence="1">The sequence shown here is derived from an EMBL/GenBank/DDBJ whole genome shotgun (WGS) entry which is preliminary data.</text>
</comment>
<organism evidence="1">
    <name type="scientific">Salvia splendens</name>
    <name type="common">Scarlet sage</name>
    <dbReference type="NCBI Taxonomy" id="180675"/>
    <lineage>
        <taxon>Eukaryota</taxon>
        <taxon>Viridiplantae</taxon>
        <taxon>Streptophyta</taxon>
        <taxon>Embryophyta</taxon>
        <taxon>Tracheophyta</taxon>
        <taxon>Spermatophyta</taxon>
        <taxon>Magnoliopsida</taxon>
        <taxon>eudicotyledons</taxon>
        <taxon>Gunneridae</taxon>
        <taxon>Pentapetalae</taxon>
        <taxon>asterids</taxon>
        <taxon>lamiids</taxon>
        <taxon>Lamiales</taxon>
        <taxon>Lamiaceae</taxon>
        <taxon>Nepetoideae</taxon>
        <taxon>Mentheae</taxon>
        <taxon>Salviinae</taxon>
        <taxon>Salvia</taxon>
        <taxon>Salvia subgen. Calosphace</taxon>
        <taxon>core Calosphace</taxon>
    </lineage>
</organism>
<protein>
    <submittedName>
        <fullName evidence="1">Uncharacterized protein</fullName>
    </submittedName>
</protein>
<dbReference type="AlphaFoldDB" id="A0A8X9A643"/>
<gene>
    <name evidence="1" type="ORF">SASPL_108320</name>
</gene>
<name>A0A8X9A643_SALSN</name>
<sequence length="220" mass="25162">MNLVLFRLMLFQAKKMANRERANRKAALRCRKVVEPQKIQKQKPHKDKCELALEDVKCTENTEFEILLDDEELELRELQVGPNPLSCSTHFTTSCSHDLLAKFPPSSVAMKLPLSVQPWASSPELVNKLFKDSLLLGLVHVALLRLLFSDIDNEISKGYFSHSSKNRKYSELIHSLEHHGVVIEFWQKSLNLLTWIEILCQVLTAAGFGYKLNMTRKAAC</sequence>
<reference evidence="1" key="2">
    <citation type="submission" date="2020-08" db="EMBL/GenBank/DDBJ databases">
        <title>Plant Genome Project.</title>
        <authorList>
            <person name="Zhang R.-G."/>
        </authorList>
    </citation>
    <scope>NUCLEOTIDE SEQUENCE</scope>
    <source>
        <strain evidence="1">Huo1</strain>
        <tissue evidence="1">Leaf</tissue>
    </source>
</reference>
<evidence type="ECO:0000313" key="2">
    <source>
        <dbReference type="Proteomes" id="UP000298416"/>
    </source>
</evidence>
<dbReference type="PANTHER" id="PTHR36968:SF8">
    <property type="entry name" value="HOMEOBOX-DDT DOMAIN PROTEIN RLT3 ISOFORM X1"/>
    <property type="match status" value="1"/>
</dbReference>
<dbReference type="EMBL" id="PNBA02000003">
    <property type="protein sequence ID" value="KAG6430257.1"/>
    <property type="molecule type" value="Genomic_DNA"/>
</dbReference>
<dbReference type="Proteomes" id="UP000298416">
    <property type="component" value="Unassembled WGS sequence"/>
</dbReference>
<accession>A0A8X9A643</accession>
<dbReference type="PANTHER" id="PTHR36968">
    <property type="entry name" value="HOMEOBOX-DDT DOMAIN PROTEIN RLT2"/>
    <property type="match status" value="1"/>
</dbReference>
<proteinExistence type="predicted"/>
<keyword evidence="2" id="KW-1185">Reference proteome</keyword>
<reference evidence="1" key="1">
    <citation type="submission" date="2018-01" db="EMBL/GenBank/DDBJ databases">
        <authorList>
            <person name="Mao J.F."/>
        </authorList>
    </citation>
    <scope>NUCLEOTIDE SEQUENCE</scope>
    <source>
        <strain evidence="1">Huo1</strain>
        <tissue evidence="1">Leaf</tissue>
    </source>
</reference>